<dbReference type="PANTHER" id="PTHR40027:SF1">
    <property type="entry name" value="CELL DIVISION PROTEIN DIVIC"/>
    <property type="match status" value="1"/>
</dbReference>
<evidence type="ECO:0000256" key="1">
    <source>
        <dbReference type="SAM" id="Coils"/>
    </source>
</evidence>
<keyword evidence="2" id="KW-0472">Membrane</keyword>
<keyword evidence="2" id="KW-1133">Transmembrane helix</keyword>
<dbReference type="PANTHER" id="PTHR40027">
    <property type="entry name" value="CELL DIVISION PROTEIN DIVIC"/>
    <property type="match status" value="1"/>
</dbReference>
<dbReference type="InterPro" id="IPR039076">
    <property type="entry name" value="DivIC"/>
</dbReference>
<evidence type="ECO:0000256" key="2">
    <source>
        <dbReference type="SAM" id="Phobius"/>
    </source>
</evidence>
<feature type="coiled-coil region" evidence="1">
    <location>
        <begin position="51"/>
        <end position="78"/>
    </location>
</feature>
<evidence type="ECO:0000313" key="4">
    <source>
        <dbReference type="Proteomes" id="UP001596113"/>
    </source>
</evidence>
<dbReference type="Pfam" id="PF04977">
    <property type="entry name" value="DivIC"/>
    <property type="match status" value="1"/>
</dbReference>
<dbReference type="EMBL" id="JBHSMI010000062">
    <property type="protein sequence ID" value="MFC5406831.1"/>
    <property type="molecule type" value="Genomic_DNA"/>
</dbReference>
<keyword evidence="2" id="KW-0812">Transmembrane</keyword>
<dbReference type="Proteomes" id="UP001596113">
    <property type="component" value="Unassembled WGS sequence"/>
</dbReference>
<organism evidence="3 4">
    <name type="scientific">Cohnella soli</name>
    <dbReference type="NCBI Taxonomy" id="425005"/>
    <lineage>
        <taxon>Bacteria</taxon>
        <taxon>Bacillati</taxon>
        <taxon>Bacillota</taxon>
        <taxon>Bacilli</taxon>
        <taxon>Bacillales</taxon>
        <taxon>Paenibacillaceae</taxon>
        <taxon>Cohnella</taxon>
    </lineage>
</organism>
<name>A0ABW0I364_9BACL</name>
<gene>
    <name evidence="3" type="ORF">ACFPOF_29245</name>
</gene>
<dbReference type="RefSeq" id="WP_378138947.1">
    <property type="nucleotide sequence ID" value="NZ_JBHSMI010000062.1"/>
</dbReference>
<protein>
    <submittedName>
        <fullName evidence="3">Septum formation initiator family protein</fullName>
    </submittedName>
</protein>
<keyword evidence="4" id="KW-1185">Reference proteome</keyword>
<feature type="transmembrane region" description="Helical" evidence="2">
    <location>
        <begin position="21"/>
        <end position="39"/>
    </location>
</feature>
<reference evidence="4" key="1">
    <citation type="journal article" date="2019" name="Int. J. Syst. Evol. Microbiol.">
        <title>The Global Catalogue of Microorganisms (GCM) 10K type strain sequencing project: providing services to taxonomists for standard genome sequencing and annotation.</title>
        <authorList>
            <consortium name="The Broad Institute Genomics Platform"/>
            <consortium name="The Broad Institute Genome Sequencing Center for Infectious Disease"/>
            <person name="Wu L."/>
            <person name="Ma J."/>
        </authorList>
    </citation>
    <scope>NUCLEOTIDE SEQUENCE [LARGE SCALE GENOMIC DNA]</scope>
    <source>
        <strain evidence="4">CGMCC 1.18575</strain>
    </source>
</reference>
<comment type="caution">
    <text evidence="3">The sequence shown here is derived from an EMBL/GenBank/DDBJ whole genome shotgun (WGS) entry which is preliminary data.</text>
</comment>
<sequence>MTSRTMTATPPAAGARRRLKLFLFVMVLFLSWAAYVLIVQQDQIGDRSRQLNEVDRKLTDVQAKNEGLKQQINRLNDDEYMGQIARKEHGLGIPGEKIIQTE</sequence>
<accession>A0ABW0I364</accession>
<keyword evidence="1" id="KW-0175">Coiled coil</keyword>
<evidence type="ECO:0000313" key="3">
    <source>
        <dbReference type="EMBL" id="MFC5406831.1"/>
    </source>
</evidence>
<dbReference type="InterPro" id="IPR007060">
    <property type="entry name" value="FtsL/DivIC"/>
</dbReference>
<proteinExistence type="predicted"/>